<reference evidence="2 3" key="1">
    <citation type="submission" date="2022-05" db="EMBL/GenBank/DDBJ databases">
        <title>Flavobacterium sp., isolated from activated sludge.</title>
        <authorList>
            <person name="Ran Q."/>
        </authorList>
    </citation>
    <scope>NUCLEOTIDE SEQUENCE [LARGE SCALE GENOMIC DNA]</scope>
    <source>
        <strain evidence="2 3">HXWNR70</strain>
    </source>
</reference>
<evidence type="ECO:0000256" key="1">
    <source>
        <dbReference type="SAM" id="Phobius"/>
    </source>
</evidence>
<proteinExistence type="predicted"/>
<keyword evidence="3" id="KW-1185">Reference proteome</keyword>
<evidence type="ECO:0000313" key="3">
    <source>
        <dbReference type="Proteomes" id="UP001317191"/>
    </source>
</evidence>
<feature type="transmembrane region" description="Helical" evidence="1">
    <location>
        <begin position="9"/>
        <end position="28"/>
    </location>
</feature>
<evidence type="ECO:0000313" key="2">
    <source>
        <dbReference type="EMBL" id="MCL9809595.1"/>
    </source>
</evidence>
<name>A0ABT0TQF8_9FLAO</name>
<dbReference type="EMBL" id="JAMLJM010000007">
    <property type="protein sequence ID" value="MCL9809595.1"/>
    <property type="molecule type" value="Genomic_DNA"/>
</dbReference>
<accession>A0ABT0TQF8</accession>
<dbReference type="Proteomes" id="UP001317191">
    <property type="component" value="Unassembled WGS sequence"/>
</dbReference>
<evidence type="ECO:0008006" key="4">
    <source>
        <dbReference type="Google" id="ProtNLM"/>
    </source>
</evidence>
<keyword evidence="1" id="KW-0812">Transmembrane</keyword>
<comment type="caution">
    <text evidence="2">The sequence shown here is derived from an EMBL/GenBank/DDBJ whole genome shotgun (WGS) entry which is preliminary data.</text>
</comment>
<sequence>MKINSINTVLLFVTFIGIGYALTSHFVFNKPQEDFLITSIALCVAGMTSSSVKKSSAQQ</sequence>
<organism evidence="2 3">
    <name type="scientific">Flavobacterium luminosum</name>
    <dbReference type="NCBI Taxonomy" id="2949086"/>
    <lineage>
        <taxon>Bacteria</taxon>
        <taxon>Pseudomonadati</taxon>
        <taxon>Bacteroidota</taxon>
        <taxon>Flavobacteriia</taxon>
        <taxon>Flavobacteriales</taxon>
        <taxon>Flavobacteriaceae</taxon>
        <taxon>Flavobacterium</taxon>
    </lineage>
</organism>
<keyword evidence="1" id="KW-0472">Membrane</keyword>
<gene>
    <name evidence="2" type="ORF">NAT50_09520</name>
</gene>
<dbReference type="RefSeq" id="WP_250593047.1">
    <property type="nucleotide sequence ID" value="NZ_JAMLJM010000007.1"/>
</dbReference>
<keyword evidence="1" id="KW-1133">Transmembrane helix</keyword>
<protein>
    <recommendedName>
        <fullName evidence="4">TMhelix containing protein</fullName>
    </recommendedName>
</protein>